<name>A0A4V2NEZ9_9BURK</name>
<accession>A0A4V2NEZ9</accession>
<keyword evidence="2" id="KW-1185">Reference proteome</keyword>
<proteinExistence type="predicted"/>
<dbReference type="SUPFAM" id="SSF55347">
    <property type="entry name" value="Glyceraldehyde-3-phosphate dehydrogenase-like, C-terminal domain"/>
    <property type="match status" value="1"/>
</dbReference>
<sequence>MGTGGLADGVMGVIRFSNGVLAQVHDAFTVPYAPTGLEVHGTEGSLIGRDVMTQQPIGELQVAHFQGH</sequence>
<evidence type="ECO:0000313" key="1">
    <source>
        <dbReference type="EMBL" id="TCF99127.1"/>
    </source>
</evidence>
<comment type="caution">
    <text evidence="1">The sequence shown here is derived from an EMBL/GenBank/DDBJ whole genome shotgun (WGS) entry which is preliminary data.</text>
</comment>
<evidence type="ECO:0000313" key="2">
    <source>
        <dbReference type="Proteomes" id="UP000294200"/>
    </source>
</evidence>
<dbReference type="Gene3D" id="3.30.360.10">
    <property type="entry name" value="Dihydrodipicolinate Reductase, domain 2"/>
    <property type="match status" value="1"/>
</dbReference>
<gene>
    <name evidence="1" type="ORF">BZM27_54975</name>
</gene>
<reference evidence="1 2" key="1">
    <citation type="submission" date="2017-02" db="EMBL/GenBank/DDBJ databases">
        <title>Paraburkholderia sophoroidis sp. nov. and Paraburkholderia steynii sp. nov. rhizobial symbionts of the fynbos legume Hypocalyptus sophoroides.</title>
        <authorList>
            <person name="Steenkamp E.T."/>
            <person name="Beukes C.W."/>
            <person name="Van Zyl E."/>
            <person name="Avontuur J."/>
            <person name="Chan W.Y."/>
            <person name="Hassen A."/>
            <person name="Palmer M."/>
            <person name="Mthombeni L."/>
            <person name="Phalane F."/>
            <person name="Sereme K."/>
            <person name="Venter S.N."/>
        </authorList>
    </citation>
    <scope>NUCLEOTIDE SEQUENCE [LARGE SCALE GENOMIC DNA]</scope>
    <source>
        <strain evidence="1 2">HC1.1ba</strain>
    </source>
</reference>
<dbReference type="AlphaFoldDB" id="A0A4V2NEZ9"/>
<organism evidence="1 2">
    <name type="scientific">Paraburkholderia steynii</name>
    <dbReference type="NCBI Taxonomy" id="1245441"/>
    <lineage>
        <taxon>Bacteria</taxon>
        <taxon>Pseudomonadati</taxon>
        <taxon>Pseudomonadota</taxon>
        <taxon>Betaproteobacteria</taxon>
        <taxon>Burkholderiales</taxon>
        <taxon>Burkholderiaceae</taxon>
        <taxon>Paraburkholderia</taxon>
    </lineage>
</organism>
<dbReference type="Proteomes" id="UP000294200">
    <property type="component" value="Unassembled WGS sequence"/>
</dbReference>
<dbReference type="EMBL" id="MWML01001091">
    <property type="protein sequence ID" value="TCF99127.1"/>
    <property type="molecule type" value="Genomic_DNA"/>
</dbReference>
<protein>
    <submittedName>
        <fullName evidence="1">Uncharacterized protein</fullName>
    </submittedName>
</protein>